<feature type="domain" description="CCDC113/CCDC96 coiled-coil" evidence="6">
    <location>
        <begin position="248"/>
        <end position="418"/>
    </location>
</feature>
<feature type="region of interest" description="Disordered" evidence="5">
    <location>
        <begin position="17"/>
        <end position="61"/>
    </location>
</feature>
<dbReference type="Pfam" id="PF13870">
    <property type="entry name" value="CCDC113_CCDC96_CC"/>
    <property type="match status" value="1"/>
</dbReference>
<reference evidence="7" key="1">
    <citation type="journal article" date="2023" name="Insect Mol. Biol.">
        <title>Genome sequencing provides insights into the evolution of gene families encoding plant cell wall-degrading enzymes in longhorned beetles.</title>
        <authorList>
            <person name="Shin N.R."/>
            <person name="Okamura Y."/>
            <person name="Kirsch R."/>
            <person name="Pauchet Y."/>
        </authorList>
    </citation>
    <scope>NUCLEOTIDE SEQUENCE</scope>
    <source>
        <strain evidence="7">MMC_N1</strain>
    </source>
</reference>
<comment type="subcellular location">
    <subcellularLocation>
        <location evidence="1">Cell projection</location>
        <location evidence="1">Cilium</location>
    </subcellularLocation>
</comment>
<gene>
    <name evidence="7" type="ORF">NQ317_006566</name>
</gene>
<sequence length="491" mass="57587">MMETRMMVSRIILKRLQKQRSRKKDVLPTEIPEGKTAETEEAEKKVDKPKQEGDHGIQPEGLEEVRVLTANLDEMSSKASTVSTDISEGRKVHVHGRGHEFISESLMKFYKYMGLAPEEEEETHIIKKEVIKIDRAPYYERYTVLKKEIGEETEGSDQLDSQQKYNKKLDAYGELFDVATLQRNAITAEITELKEKRESKSEELIQLFQSMQQREKEIGYGLINTKTGKAIPDKLVDRLIRLQRSLMDTVNTMRLNYIRLKDIVAEKQNKTAILDKIGPNLYLNDYEQLKIENRGLEDKMEERDDEMAKLRSKYHLNVEILAHIREKSAALQSDIDNLKEQIKQYHEEHTQVRGQLTGYKQQRDYYRNTANKLRNESGLLTEMELLRDMEDSMEELNLVTEELDNLKQENKIKAQQIRNIRKNIELSTEVLAKYKSTHKNLCEKPPTQPQLYRGRPSLFKPILPDDIFNDLKNFKFKATFKKNRKIHKIKK</sequence>
<feature type="coiled-coil region" evidence="4">
    <location>
        <begin position="386"/>
        <end position="423"/>
    </location>
</feature>
<evidence type="ECO:0000313" key="7">
    <source>
        <dbReference type="EMBL" id="KAJ8984068.1"/>
    </source>
</evidence>
<dbReference type="PANTHER" id="PTHR15654:SF1">
    <property type="entry name" value="COILED-COIL DOMAIN-CONTAINING PROTEIN 96"/>
    <property type="match status" value="1"/>
</dbReference>
<accession>A0ABQ9K3A7</accession>
<dbReference type="PANTHER" id="PTHR15654">
    <property type="entry name" value="COILED-COIL DOMAIN-CONTAINING PROTEIN 113-RELATED"/>
    <property type="match status" value="1"/>
</dbReference>
<evidence type="ECO:0000259" key="6">
    <source>
        <dbReference type="Pfam" id="PF13870"/>
    </source>
</evidence>
<evidence type="ECO:0000256" key="4">
    <source>
        <dbReference type="SAM" id="Coils"/>
    </source>
</evidence>
<feature type="compositionally biased region" description="Basic and acidic residues" evidence="5">
    <location>
        <begin position="24"/>
        <end position="57"/>
    </location>
</feature>
<dbReference type="InterPro" id="IPR051885">
    <property type="entry name" value="CC_CF"/>
</dbReference>
<protein>
    <recommendedName>
        <fullName evidence="6">CCDC113/CCDC96 coiled-coil domain-containing protein</fullName>
    </recommendedName>
</protein>
<proteinExistence type="predicted"/>
<evidence type="ECO:0000256" key="2">
    <source>
        <dbReference type="ARBA" id="ARBA00023054"/>
    </source>
</evidence>
<evidence type="ECO:0000256" key="5">
    <source>
        <dbReference type="SAM" id="MobiDB-lite"/>
    </source>
</evidence>
<feature type="coiled-coil region" evidence="4">
    <location>
        <begin position="286"/>
        <end position="355"/>
    </location>
</feature>
<comment type="caution">
    <text evidence="7">The sequence shown here is derived from an EMBL/GenBank/DDBJ whole genome shotgun (WGS) entry which is preliminary data.</text>
</comment>
<keyword evidence="8" id="KW-1185">Reference proteome</keyword>
<dbReference type="Proteomes" id="UP001162164">
    <property type="component" value="Unassembled WGS sequence"/>
</dbReference>
<keyword evidence="2 4" id="KW-0175">Coiled coil</keyword>
<dbReference type="EMBL" id="JAPWTJ010000048">
    <property type="protein sequence ID" value="KAJ8984068.1"/>
    <property type="molecule type" value="Genomic_DNA"/>
</dbReference>
<evidence type="ECO:0000313" key="8">
    <source>
        <dbReference type="Proteomes" id="UP001162164"/>
    </source>
</evidence>
<evidence type="ECO:0000256" key="1">
    <source>
        <dbReference type="ARBA" id="ARBA00004138"/>
    </source>
</evidence>
<evidence type="ECO:0000256" key="3">
    <source>
        <dbReference type="ARBA" id="ARBA00023273"/>
    </source>
</evidence>
<organism evidence="7 8">
    <name type="scientific">Molorchus minor</name>
    <dbReference type="NCBI Taxonomy" id="1323400"/>
    <lineage>
        <taxon>Eukaryota</taxon>
        <taxon>Metazoa</taxon>
        <taxon>Ecdysozoa</taxon>
        <taxon>Arthropoda</taxon>
        <taxon>Hexapoda</taxon>
        <taxon>Insecta</taxon>
        <taxon>Pterygota</taxon>
        <taxon>Neoptera</taxon>
        <taxon>Endopterygota</taxon>
        <taxon>Coleoptera</taxon>
        <taxon>Polyphaga</taxon>
        <taxon>Cucujiformia</taxon>
        <taxon>Chrysomeloidea</taxon>
        <taxon>Cerambycidae</taxon>
        <taxon>Lamiinae</taxon>
        <taxon>Monochamini</taxon>
        <taxon>Molorchus</taxon>
    </lineage>
</organism>
<dbReference type="InterPro" id="IPR025254">
    <property type="entry name" value="CCDC113/CCDC96_CC"/>
</dbReference>
<name>A0ABQ9K3A7_9CUCU</name>
<keyword evidence="3" id="KW-0966">Cell projection</keyword>